<evidence type="ECO:0000256" key="4">
    <source>
        <dbReference type="PROSITE-ProRule" id="PRU10100"/>
    </source>
</evidence>
<dbReference type="Gene3D" id="3.40.50.1170">
    <property type="entry name" value="L-asparaginase, N-terminal domain"/>
    <property type="match status" value="1"/>
</dbReference>
<comment type="similarity">
    <text evidence="1">Belongs to the asparaginase 1 family.</text>
</comment>
<sequence>MAVSHVVLLGTGGTIAGQAGRADDNVGYTAGQIGVAQLPAAVPALSRFSLQAEQLVQLDSKDMTHAVWQQLALAVERHLARPDVAGIVITHGTDTLEETAWFLQRTLAPSKPVVLTAAMRPATALLADGPQNLLDAVTVAARPGVSGVLAVLAGRVHGALDVRKWHGYRVDAFSSGDAGPLALIEEGVLKPLRPWPTDEALPARWQAPVAEWPRVEILASHAGSDGTLVEALLGLGCRGLVVQGTGNGTVHQSLELALCKAVAQGVAVLRASRCLGGGVVGAPADALPSAAELTPAKARVELLLRLLVGEGAGA</sequence>
<dbReference type="SFLD" id="SFLDS00057">
    <property type="entry name" value="Glutaminase/Asparaginase"/>
    <property type="match status" value="1"/>
</dbReference>
<dbReference type="SUPFAM" id="SSF53774">
    <property type="entry name" value="Glutaminase/Asparaginase"/>
    <property type="match status" value="1"/>
</dbReference>
<dbReference type="PROSITE" id="PS51732">
    <property type="entry name" value="ASN_GLN_ASE_3"/>
    <property type="match status" value="1"/>
</dbReference>
<evidence type="ECO:0000256" key="1">
    <source>
        <dbReference type="ARBA" id="ARBA00010518"/>
    </source>
</evidence>
<organism evidence="7 8">
    <name type="scientific">Ideonella azotifigens</name>
    <dbReference type="NCBI Taxonomy" id="513160"/>
    <lineage>
        <taxon>Bacteria</taxon>
        <taxon>Pseudomonadati</taxon>
        <taxon>Pseudomonadota</taxon>
        <taxon>Betaproteobacteria</taxon>
        <taxon>Burkholderiales</taxon>
        <taxon>Sphaerotilaceae</taxon>
        <taxon>Ideonella</taxon>
    </lineage>
</organism>
<dbReference type="InterPro" id="IPR027475">
    <property type="entry name" value="Asparaginase/glutaminase_AS2"/>
</dbReference>
<feature type="domain" description="Asparaginase/glutaminase C-terminal" evidence="6">
    <location>
        <begin position="214"/>
        <end position="306"/>
    </location>
</feature>
<dbReference type="PROSITE" id="PS00917">
    <property type="entry name" value="ASN_GLN_ASE_2"/>
    <property type="match status" value="1"/>
</dbReference>
<gene>
    <name evidence="7" type="ORF">GCM10009107_18820</name>
</gene>
<dbReference type="Proteomes" id="UP001500279">
    <property type="component" value="Unassembled WGS sequence"/>
</dbReference>
<keyword evidence="2" id="KW-0378">Hydrolase</keyword>
<dbReference type="InterPro" id="IPR004550">
    <property type="entry name" value="AsnASE_II"/>
</dbReference>
<dbReference type="InterPro" id="IPR020827">
    <property type="entry name" value="Asparaginase/glutaminase_AS1"/>
</dbReference>
<dbReference type="CDD" id="cd08964">
    <property type="entry name" value="L-asparaginase_II"/>
    <property type="match status" value="1"/>
</dbReference>
<dbReference type="SMART" id="SM00870">
    <property type="entry name" value="Asparaginase"/>
    <property type="match status" value="1"/>
</dbReference>
<evidence type="ECO:0000259" key="6">
    <source>
        <dbReference type="Pfam" id="PF17763"/>
    </source>
</evidence>
<dbReference type="PIRSF" id="PIRSF500176">
    <property type="entry name" value="L_ASNase"/>
    <property type="match status" value="1"/>
</dbReference>
<dbReference type="Pfam" id="PF00710">
    <property type="entry name" value="Asparaginase"/>
    <property type="match status" value="1"/>
</dbReference>
<dbReference type="PRINTS" id="PR00139">
    <property type="entry name" value="ASNGLNASE"/>
</dbReference>
<dbReference type="PROSITE" id="PS00144">
    <property type="entry name" value="ASN_GLN_ASE_1"/>
    <property type="match status" value="1"/>
</dbReference>
<accession>A0ABN1JXU3</accession>
<dbReference type="EMBL" id="BAAAEW010000008">
    <property type="protein sequence ID" value="GAA0748820.1"/>
    <property type="molecule type" value="Genomic_DNA"/>
</dbReference>
<dbReference type="PANTHER" id="PTHR11707:SF28">
    <property type="entry name" value="60 KDA LYSOPHOSPHOLIPASE"/>
    <property type="match status" value="1"/>
</dbReference>
<dbReference type="InterPro" id="IPR040919">
    <property type="entry name" value="Asparaginase_C"/>
</dbReference>
<keyword evidence="8" id="KW-1185">Reference proteome</keyword>
<evidence type="ECO:0000313" key="7">
    <source>
        <dbReference type="EMBL" id="GAA0748820.1"/>
    </source>
</evidence>
<dbReference type="Pfam" id="PF17763">
    <property type="entry name" value="Asparaginase_C"/>
    <property type="match status" value="1"/>
</dbReference>
<dbReference type="InterPro" id="IPR037152">
    <property type="entry name" value="L-asparaginase_N_sf"/>
</dbReference>
<dbReference type="InterPro" id="IPR027473">
    <property type="entry name" value="L-asparaginase_C"/>
</dbReference>
<dbReference type="InterPro" id="IPR027474">
    <property type="entry name" value="L-asparaginase_N"/>
</dbReference>
<dbReference type="PIRSF" id="PIRSF001220">
    <property type="entry name" value="L-ASNase_gatD"/>
    <property type="match status" value="1"/>
</dbReference>
<feature type="active site" evidence="4">
    <location>
        <position position="93"/>
    </location>
</feature>
<dbReference type="Gene3D" id="3.40.50.40">
    <property type="match status" value="1"/>
</dbReference>
<reference evidence="7 8" key="1">
    <citation type="journal article" date="2019" name="Int. J. Syst. Evol. Microbiol.">
        <title>The Global Catalogue of Microorganisms (GCM) 10K type strain sequencing project: providing services to taxonomists for standard genome sequencing and annotation.</title>
        <authorList>
            <consortium name="The Broad Institute Genomics Platform"/>
            <consortium name="The Broad Institute Genome Sequencing Center for Infectious Disease"/>
            <person name="Wu L."/>
            <person name="Ma J."/>
        </authorList>
    </citation>
    <scope>NUCLEOTIDE SEQUENCE [LARGE SCALE GENOMIC DNA]</scope>
    <source>
        <strain evidence="7 8">JCM 15503</strain>
    </source>
</reference>
<dbReference type="PANTHER" id="PTHR11707">
    <property type="entry name" value="L-ASPARAGINASE"/>
    <property type="match status" value="1"/>
</dbReference>
<evidence type="ECO:0000313" key="8">
    <source>
        <dbReference type="Proteomes" id="UP001500279"/>
    </source>
</evidence>
<comment type="caution">
    <text evidence="7">The sequence shown here is derived from an EMBL/GenBank/DDBJ whole genome shotgun (WGS) entry which is preliminary data.</text>
</comment>
<feature type="active site" evidence="3">
    <location>
        <position position="14"/>
    </location>
</feature>
<evidence type="ECO:0000256" key="3">
    <source>
        <dbReference type="PROSITE-ProRule" id="PRU10099"/>
    </source>
</evidence>
<name>A0ABN1JXU3_9BURK</name>
<feature type="domain" description="L-asparaginase N-terminal" evidence="5">
    <location>
        <begin position="5"/>
        <end position="188"/>
    </location>
</feature>
<protein>
    <submittedName>
        <fullName evidence="7">Asparaginase</fullName>
    </submittedName>
</protein>
<proteinExistence type="inferred from homology"/>
<evidence type="ECO:0000259" key="5">
    <source>
        <dbReference type="Pfam" id="PF00710"/>
    </source>
</evidence>
<dbReference type="InterPro" id="IPR006034">
    <property type="entry name" value="Asparaginase/glutaminase-like"/>
</dbReference>
<dbReference type="InterPro" id="IPR036152">
    <property type="entry name" value="Asp/glu_Ase-like_sf"/>
</dbReference>
<evidence type="ECO:0000256" key="2">
    <source>
        <dbReference type="ARBA" id="ARBA00022801"/>
    </source>
</evidence>